<sequence length="554" mass="59249">MDTTAPLSPPADTVIPLSPTEDKAFQDGDGQTCNTTEETCTINTMELCSVEDQGPEEKEGTCRARCSVCFHPCMRSRHPLLSNPTHLQRFKYALLCPPHGRVGKWLTGLLILCLVFGSLVSLLGDTALPGGNIFSLFILFLTAEAAGRAVEPLRLPPLLGMLVVGILLKSVPGINHVGRSIDQEWSAALRNLALVIILLRAGLGLDPAALRQLSLMVVRLAFSPCVVETLVVAVVTHLLLGFPWLWGLMLGFVLGAVTPAVIVPCMLVLSQKGYGVDKGIPTLVIAASSVDDVLAISGFGVLMGITFAEGELWMVILKGPFEVVVGLIYGVVLGVLCWVLPVPSQHNAPLLRFVVLLTAGVVSLFGSPLIHLGGSGALGCLVMAFVAGFGWRKQGMTEENYVDKMLEHMWTFFQPFLFALIGAEIQVDKLEGSTIGYGLLTLFVGLMFRMVTSFLVVMGGELNVKERLFVAFAWLPKATVQAAIGSQALDYARKTNAGPEEERLGEQVLTIAVLSILLTAPVGAAAIMLTAPRLLGKSTQAKEEAGEAAKELPE</sequence>
<accession>A0A0P4WF53</accession>
<dbReference type="InterPro" id="IPR051843">
    <property type="entry name" value="CPA1_transporter"/>
</dbReference>
<feature type="transmembrane region" description="Helical" evidence="6">
    <location>
        <begin position="376"/>
        <end position="393"/>
    </location>
</feature>
<dbReference type="Gene3D" id="1.20.1530.20">
    <property type="match status" value="1"/>
</dbReference>
<keyword evidence="3 6" id="KW-0812">Transmembrane</keyword>
<evidence type="ECO:0000256" key="2">
    <source>
        <dbReference type="ARBA" id="ARBA00007367"/>
    </source>
</evidence>
<comment type="similarity">
    <text evidence="2">Belongs to the monovalent cation:proton antiporter 1 (CPA1) transporter (TC 2.A.36) family.</text>
</comment>
<keyword evidence="4 6" id="KW-1133">Transmembrane helix</keyword>
<dbReference type="AlphaFoldDB" id="A0A0P4WF53"/>
<feature type="transmembrane region" description="Helical" evidence="6">
    <location>
        <begin position="129"/>
        <end position="146"/>
    </location>
</feature>
<reference evidence="8" key="1">
    <citation type="submission" date="2015-09" db="EMBL/GenBank/DDBJ databases">
        <title>Scylla olivacea transcriptome.</title>
        <authorList>
            <person name="Ikhwanuddin M."/>
        </authorList>
    </citation>
    <scope>NUCLEOTIDE SEQUENCE</scope>
</reference>
<dbReference type="InterPro" id="IPR006153">
    <property type="entry name" value="Cation/H_exchanger_TM"/>
</dbReference>
<name>A0A0P4WF53_SCYOL</name>
<evidence type="ECO:0000313" key="8">
    <source>
        <dbReference type="EMBL" id="JAI67357.1"/>
    </source>
</evidence>
<evidence type="ECO:0000256" key="5">
    <source>
        <dbReference type="ARBA" id="ARBA00023136"/>
    </source>
</evidence>
<keyword evidence="5 6" id="KW-0472">Membrane</keyword>
<dbReference type="InterPro" id="IPR038770">
    <property type="entry name" value="Na+/solute_symporter_sf"/>
</dbReference>
<evidence type="ECO:0000256" key="3">
    <source>
        <dbReference type="ARBA" id="ARBA00022692"/>
    </source>
</evidence>
<protein>
    <recommendedName>
        <fullName evidence="7">Cation/H+ exchanger transmembrane domain-containing protein</fullName>
    </recommendedName>
</protein>
<dbReference type="GO" id="GO:0016020">
    <property type="term" value="C:membrane"/>
    <property type="evidence" value="ECO:0007669"/>
    <property type="project" value="UniProtKB-SubCell"/>
</dbReference>
<organism evidence="8">
    <name type="scientific">Scylla olivacea</name>
    <name type="common">Orange mud crab</name>
    <name type="synonym">Cancer olivacea</name>
    <dbReference type="NCBI Taxonomy" id="85551"/>
    <lineage>
        <taxon>Eukaryota</taxon>
        <taxon>Metazoa</taxon>
        <taxon>Ecdysozoa</taxon>
        <taxon>Arthropoda</taxon>
        <taxon>Crustacea</taxon>
        <taxon>Multicrustacea</taxon>
        <taxon>Malacostraca</taxon>
        <taxon>Eumalacostraca</taxon>
        <taxon>Eucarida</taxon>
        <taxon>Decapoda</taxon>
        <taxon>Pleocyemata</taxon>
        <taxon>Brachyura</taxon>
        <taxon>Eubrachyura</taxon>
        <taxon>Portunoidea</taxon>
        <taxon>Portunidae</taxon>
        <taxon>Portuninae</taxon>
        <taxon>Scylla</taxon>
    </lineage>
</organism>
<evidence type="ECO:0000256" key="1">
    <source>
        <dbReference type="ARBA" id="ARBA00004141"/>
    </source>
</evidence>
<feature type="transmembrane region" description="Helical" evidence="6">
    <location>
        <begin position="350"/>
        <end position="370"/>
    </location>
</feature>
<feature type="transmembrane region" description="Helical" evidence="6">
    <location>
        <begin position="158"/>
        <end position="175"/>
    </location>
</feature>
<feature type="transmembrane region" description="Helical" evidence="6">
    <location>
        <begin position="435"/>
        <end position="456"/>
    </location>
</feature>
<feature type="transmembrane region" description="Helical" evidence="6">
    <location>
        <begin position="323"/>
        <end position="343"/>
    </location>
</feature>
<evidence type="ECO:0000259" key="7">
    <source>
        <dbReference type="Pfam" id="PF00999"/>
    </source>
</evidence>
<feature type="transmembrane region" description="Helical" evidence="6">
    <location>
        <begin position="217"/>
        <end position="240"/>
    </location>
</feature>
<dbReference type="Pfam" id="PF00999">
    <property type="entry name" value="Na_H_Exchanger"/>
    <property type="match status" value="1"/>
</dbReference>
<feature type="transmembrane region" description="Helical" evidence="6">
    <location>
        <begin position="405"/>
        <end position="423"/>
    </location>
</feature>
<evidence type="ECO:0000256" key="4">
    <source>
        <dbReference type="ARBA" id="ARBA00022989"/>
    </source>
</evidence>
<dbReference type="PANTHER" id="PTHR31102">
    <property type="match status" value="1"/>
</dbReference>
<feature type="transmembrane region" description="Helical" evidence="6">
    <location>
        <begin position="509"/>
        <end position="531"/>
    </location>
</feature>
<feature type="transmembrane region" description="Helical" evidence="6">
    <location>
        <begin position="187"/>
        <end position="205"/>
    </location>
</feature>
<evidence type="ECO:0000256" key="6">
    <source>
        <dbReference type="SAM" id="Phobius"/>
    </source>
</evidence>
<feature type="domain" description="Cation/H+ exchanger transmembrane" evidence="7">
    <location>
        <begin position="145"/>
        <end position="522"/>
    </location>
</feature>
<feature type="transmembrane region" description="Helical" evidence="6">
    <location>
        <begin position="281"/>
        <end position="303"/>
    </location>
</feature>
<dbReference type="PANTHER" id="PTHR31102:SF1">
    <property type="entry name" value="CATION_H+ EXCHANGER DOMAIN-CONTAINING PROTEIN"/>
    <property type="match status" value="1"/>
</dbReference>
<dbReference type="GO" id="GO:1902600">
    <property type="term" value="P:proton transmembrane transport"/>
    <property type="evidence" value="ECO:0007669"/>
    <property type="project" value="InterPro"/>
</dbReference>
<comment type="subcellular location">
    <subcellularLocation>
        <location evidence="1">Membrane</location>
        <topology evidence="1">Multi-pass membrane protein</topology>
    </subcellularLocation>
</comment>
<feature type="transmembrane region" description="Helical" evidence="6">
    <location>
        <begin position="105"/>
        <end position="123"/>
    </location>
</feature>
<dbReference type="EMBL" id="GDRN01036286">
    <property type="protein sequence ID" value="JAI67357.1"/>
    <property type="molecule type" value="Transcribed_RNA"/>
</dbReference>
<feature type="transmembrane region" description="Helical" evidence="6">
    <location>
        <begin position="246"/>
        <end position="269"/>
    </location>
</feature>
<dbReference type="GO" id="GO:0015297">
    <property type="term" value="F:antiporter activity"/>
    <property type="evidence" value="ECO:0007669"/>
    <property type="project" value="InterPro"/>
</dbReference>
<proteinExistence type="inferred from homology"/>